<sequence>MSVAGFVLGLVATVLSVALLTWQVWRARTGPGPKVTPVVGWLTPDGLVTNDDDSQVRASLVNAAAHLPDGRYVIGVRVVNVGPVPLPVAGWAIRSEPDGTSLEPAQTSGTPVPYDIPPGETALFRTDLQHVTAFAAAAAQPPRIVPIVSSGGRTYATRTVAPGLLSLGS</sequence>
<name>A0A498R026_9MYCO</name>
<accession>A0A498R026</accession>
<dbReference type="AlphaFoldDB" id="A0A498R026"/>
<reference evidence="1 2" key="1">
    <citation type="submission" date="2018-09" db="EMBL/GenBank/DDBJ databases">
        <authorList>
            <person name="Tagini F."/>
        </authorList>
    </citation>
    <scope>NUCLEOTIDE SEQUENCE [LARGE SCALE GENOMIC DNA]</scope>
    <source>
        <strain evidence="1 2">MK142</strain>
    </source>
</reference>
<dbReference type="EMBL" id="UPHU01000001">
    <property type="protein sequence ID" value="VBA54162.1"/>
    <property type="molecule type" value="Genomic_DNA"/>
</dbReference>
<proteinExistence type="predicted"/>
<dbReference type="Proteomes" id="UP000268285">
    <property type="component" value="Unassembled WGS sequence"/>
</dbReference>
<dbReference type="OrthoDB" id="3425454at2"/>
<protein>
    <submittedName>
        <fullName evidence="1">Uncharacterized protein</fullName>
    </submittedName>
</protein>
<dbReference type="RefSeq" id="WP_036401915.1">
    <property type="nucleotide sequence ID" value="NZ_JAIENV010000062.1"/>
</dbReference>
<evidence type="ECO:0000313" key="2">
    <source>
        <dbReference type="Proteomes" id="UP000268285"/>
    </source>
</evidence>
<gene>
    <name evidence="1" type="ORF">LAUMK142_04519</name>
</gene>
<organism evidence="1 2">
    <name type="scientific">Mycobacterium pseudokansasii</name>
    <dbReference type="NCBI Taxonomy" id="2341080"/>
    <lineage>
        <taxon>Bacteria</taxon>
        <taxon>Bacillati</taxon>
        <taxon>Actinomycetota</taxon>
        <taxon>Actinomycetes</taxon>
        <taxon>Mycobacteriales</taxon>
        <taxon>Mycobacteriaceae</taxon>
        <taxon>Mycobacterium</taxon>
    </lineage>
</organism>
<keyword evidence="2" id="KW-1185">Reference proteome</keyword>
<evidence type="ECO:0000313" key="1">
    <source>
        <dbReference type="EMBL" id="VBA54162.1"/>
    </source>
</evidence>